<keyword evidence="2" id="KW-0732">Signal</keyword>
<dbReference type="GeneID" id="5720363"/>
<feature type="compositionally biased region" description="Pro residues" evidence="1">
    <location>
        <begin position="161"/>
        <end position="190"/>
    </location>
</feature>
<protein>
    <recommendedName>
        <fullName evidence="3">Apple domain-containing protein</fullName>
    </recommendedName>
</protein>
<dbReference type="EMBL" id="CM008970">
    <property type="protein sequence ID" value="PNW79012.1"/>
    <property type="molecule type" value="Genomic_DNA"/>
</dbReference>
<dbReference type="KEGG" id="cre:CHLRE_09g397660v5"/>
<name>A0A2K3DER4_CHLRE</name>
<organism evidence="4 5">
    <name type="scientific">Chlamydomonas reinhardtii</name>
    <name type="common">Chlamydomonas smithii</name>
    <dbReference type="NCBI Taxonomy" id="3055"/>
    <lineage>
        <taxon>Eukaryota</taxon>
        <taxon>Viridiplantae</taxon>
        <taxon>Chlorophyta</taxon>
        <taxon>core chlorophytes</taxon>
        <taxon>Chlorophyceae</taxon>
        <taxon>CS clade</taxon>
        <taxon>Chlamydomonadales</taxon>
        <taxon>Chlamydomonadaceae</taxon>
        <taxon>Chlamydomonas</taxon>
    </lineage>
</organism>
<feature type="chain" id="PRO_5014413725" description="Apple domain-containing protein" evidence="2">
    <location>
        <begin position="26"/>
        <end position="295"/>
    </location>
</feature>
<sequence length="295" mass="31197">MARQLSLRWALVALCAISLAASVQGARVRALRTDAATEQLASELVGRRALDAGEILPNPVQTAELSDPLRRGNRVGSVAGQTDVGATTDDGTPAAVPTPGFGHDVSPTPPSPSPIYPPSYGSPEPNPSGRSPRPARSPRPKANPSVSAPPLPAYGGEEDASPPPPVYASPKLPSPRPKAAPGTRAPPLPPPYRLDCVGEGYKVNARAVNEKAPFIDFPVNTKHTHAQNLVACEAACIAKSKCKSFYYRGDGHCYLMRAWGRFVYGGWDTIKTCKVVYPDEEYLLPKSAAEDAAGN</sequence>
<evidence type="ECO:0000256" key="2">
    <source>
        <dbReference type="SAM" id="SignalP"/>
    </source>
</evidence>
<dbReference type="RefSeq" id="XP_042921310.1">
    <property type="nucleotide sequence ID" value="XM_043065855.1"/>
</dbReference>
<feature type="domain" description="Apple" evidence="3">
    <location>
        <begin position="222"/>
        <end position="257"/>
    </location>
</feature>
<feature type="signal peptide" evidence="2">
    <location>
        <begin position="1"/>
        <end position="25"/>
    </location>
</feature>
<dbReference type="ExpressionAtlas" id="A0A2K3DER4">
    <property type="expression patterns" value="baseline and differential"/>
</dbReference>
<evidence type="ECO:0000313" key="5">
    <source>
        <dbReference type="Proteomes" id="UP000006906"/>
    </source>
</evidence>
<dbReference type="AlphaFoldDB" id="A0A2K3DER4"/>
<dbReference type="Gramene" id="PNW79012">
    <property type="protein sequence ID" value="PNW79012"/>
    <property type="gene ID" value="CHLRE_09g397660v5"/>
</dbReference>
<gene>
    <name evidence="4" type="ORF">CHLRE_09g397660v5</name>
</gene>
<dbReference type="Proteomes" id="UP000006906">
    <property type="component" value="Chromosome 9"/>
</dbReference>
<dbReference type="InterPro" id="IPR003609">
    <property type="entry name" value="Pan_app"/>
</dbReference>
<feature type="region of interest" description="Disordered" evidence="1">
    <location>
        <begin position="59"/>
        <end position="190"/>
    </location>
</feature>
<dbReference type="Pfam" id="PF00024">
    <property type="entry name" value="PAN_1"/>
    <property type="match status" value="1"/>
</dbReference>
<proteinExistence type="predicted"/>
<reference evidence="4 5" key="1">
    <citation type="journal article" date="2007" name="Science">
        <title>The Chlamydomonas genome reveals the evolution of key animal and plant functions.</title>
        <authorList>
            <person name="Merchant S.S."/>
            <person name="Prochnik S.E."/>
            <person name="Vallon O."/>
            <person name="Harris E.H."/>
            <person name="Karpowicz S.J."/>
            <person name="Witman G.B."/>
            <person name="Terry A."/>
            <person name="Salamov A."/>
            <person name="Fritz-Laylin L.K."/>
            <person name="Marechal-Drouard L."/>
            <person name="Marshall W.F."/>
            <person name="Qu L.H."/>
            <person name="Nelson D.R."/>
            <person name="Sanderfoot A.A."/>
            <person name="Spalding M.H."/>
            <person name="Kapitonov V.V."/>
            <person name="Ren Q."/>
            <person name="Ferris P."/>
            <person name="Lindquist E."/>
            <person name="Shapiro H."/>
            <person name="Lucas S.M."/>
            <person name="Grimwood J."/>
            <person name="Schmutz J."/>
            <person name="Cardol P."/>
            <person name="Cerutti H."/>
            <person name="Chanfreau G."/>
            <person name="Chen C.L."/>
            <person name="Cognat V."/>
            <person name="Croft M.T."/>
            <person name="Dent R."/>
            <person name="Dutcher S."/>
            <person name="Fernandez E."/>
            <person name="Fukuzawa H."/>
            <person name="Gonzalez-Ballester D."/>
            <person name="Gonzalez-Halphen D."/>
            <person name="Hallmann A."/>
            <person name="Hanikenne M."/>
            <person name="Hippler M."/>
            <person name="Inwood W."/>
            <person name="Jabbari K."/>
            <person name="Kalanon M."/>
            <person name="Kuras R."/>
            <person name="Lefebvre P.A."/>
            <person name="Lemaire S.D."/>
            <person name="Lobanov A.V."/>
            <person name="Lohr M."/>
            <person name="Manuell A."/>
            <person name="Meier I."/>
            <person name="Mets L."/>
            <person name="Mittag M."/>
            <person name="Mittelmeier T."/>
            <person name="Moroney J.V."/>
            <person name="Moseley J."/>
            <person name="Napoli C."/>
            <person name="Nedelcu A.M."/>
            <person name="Niyogi K."/>
            <person name="Novoselov S.V."/>
            <person name="Paulsen I.T."/>
            <person name="Pazour G."/>
            <person name="Purton S."/>
            <person name="Ral J.P."/>
            <person name="Riano-Pachon D.M."/>
            <person name="Riekhof W."/>
            <person name="Rymarquis L."/>
            <person name="Schroda M."/>
            <person name="Stern D."/>
            <person name="Umen J."/>
            <person name="Willows R."/>
            <person name="Wilson N."/>
            <person name="Zimmer S.L."/>
            <person name="Allmer J."/>
            <person name="Balk J."/>
            <person name="Bisova K."/>
            <person name="Chen C.J."/>
            <person name="Elias M."/>
            <person name="Gendler K."/>
            <person name="Hauser C."/>
            <person name="Lamb M.R."/>
            <person name="Ledford H."/>
            <person name="Long J.C."/>
            <person name="Minagawa J."/>
            <person name="Page M.D."/>
            <person name="Pan J."/>
            <person name="Pootakham W."/>
            <person name="Roje S."/>
            <person name="Rose A."/>
            <person name="Stahlberg E."/>
            <person name="Terauchi A.M."/>
            <person name="Yang P."/>
            <person name="Ball S."/>
            <person name="Bowler C."/>
            <person name="Dieckmann C.L."/>
            <person name="Gladyshev V.N."/>
            <person name="Green P."/>
            <person name="Jorgensen R."/>
            <person name="Mayfield S."/>
            <person name="Mueller-Roeber B."/>
            <person name="Rajamani S."/>
            <person name="Sayre R.T."/>
            <person name="Brokstein P."/>
            <person name="Dubchak I."/>
            <person name="Goodstein D."/>
            <person name="Hornick L."/>
            <person name="Huang Y.W."/>
            <person name="Jhaveri J."/>
            <person name="Luo Y."/>
            <person name="Martinez D."/>
            <person name="Ngau W.C."/>
            <person name="Otillar B."/>
            <person name="Poliakov A."/>
            <person name="Porter A."/>
            <person name="Szajkowski L."/>
            <person name="Werner G."/>
            <person name="Zhou K."/>
            <person name="Grigoriev I.V."/>
            <person name="Rokhsar D.S."/>
            <person name="Grossman A.R."/>
        </authorList>
    </citation>
    <scope>NUCLEOTIDE SEQUENCE [LARGE SCALE GENOMIC DNA]</scope>
    <source>
        <strain evidence="5">CC-503</strain>
    </source>
</reference>
<feature type="compositionally biased region" description="Pro residues" evidence="1">
    <location>
        <begin position="107"/>
        <end position="117"/>
    </location>
</feature>
<dbReference type="InParanoid" id="A0A2K3DER4"/>
<dbReference type="OrthoDB" id="539444at2759"/>
<evidence type="ECO:0000313" key="4">
    <source>
        <dbReference type="EMBL" id="PNW79012.1"/>
    </source>
</evidence>
<keyword evidence="5" id="KW-1185">Reference proteome</keyword>
<feature type="compositionally biased region" description="Low complexity" evidence="1">
    <location>
        <begin position="118"/>
        <end position="145"/>
    </location>
</feature>
<accession>A0A2K3DER4</accession>
<evidence type="ECO:0000256" key="1">
    <source>
        <dbReference type="SAM" id="MobiDB-lite"/>
    </source>
</evidence>
<evidence type="ECO:0000259" key="3">
    <source>
        <dbReference type="Pfam" id="PF00024"/>
    </source>
</evidence>